<dbReference type="EMBL" id="JO841283">
    <property type="protein sequence ID" value="AEO32900.1"/>
    <property type="molecule type" value="mRNA"/>
</dbReference>
<keyword evidence="1" id="KW-1133">Transmembrane helix</keyword>
<organism evidence="2">
    <name type="scientific">Amblyomma maculatum</name>
    <name type="common">Gulf Coast tick</name>
    <dbReference type="NCBI Taxonomy" id="34609"/>
    <lineage>
        <taxon>Eukaryota</taxon>
        <taxon>Metazoa</taxon>
        <taxon>Ecdysozoa</taxon>
        <taxon>Arthropoda</taxon>
        <taxon>Chelicerata</taxon>
        <taxon>Arachnida</taxon>
        <taxon>Acari</taxon>
        <taxon>Parasitiformes</taxon>
        <taxon>Ixodida</taxon>
        <taxon>Ixodoidea</taxon>
        <taxon>Ixodidae</taxon>
        <taxon>Amblyomminae</taxon>
        <taxon>Amblyomma</taxon>
    </lineage>
</organism>
<accession>G3MHD2</accession>
<proteinExistence type="evidence at transcript level"/>
<dbReference type="AlphaFoldDB" id="G3MHD2"/>
<feature type="non-terminal residue" evidence="2">
    <location>
        <position position="1"/>
    </location>
</feature>
<evidence type="ECO:0000256" key="1">
    <source>
        <dbReference type="SAM" id="Phobius"/>
    </source>
</evidence>
<name>G3MHD2_AMBMU</name>
<evidence type="ECO:0000313" key="2">
    <source>
        <dbReference type="EMBL" id="AEO32900.1"/>
    </source>
</evidence>
<feature type="transmembrane region" description="Helical" evidence="1">
    <location>
        <begin position="38"/>
        <end position="58"/>
    </location>
</feature>
<keyword evidence="1" id="KW-0812">Transmembrane</keyword>
<keyword evidence="1" id="KW-0472">Membrane</keyword>
<protein>
    <submittedName>
        <fullName evidence="2">Uncharacterized protein</fullName>
    </submittedName>
</protein>
<reference evidence="2" key="1">
    <citation type="journal article" date="2011" name="PLoS ONE">
        <title>A deep insight into the sialotranscriptome of the gulf coast tick, Amblyomma maculatum.</title>
        <authorList>
            <person name="Karim S."/>
            <person name="Singh P."/>
            <person name="Ribeiro J.M."/>
        </authorList>
    </citation>
    <scope>NUCLEOTIDE SEQUENCE</scope>
    <source>
        <tissue evidence="2">Salivary gland</tissue>
    </source>
</reference>
<sequence length="289" mass="32546">TFFYEVAGWFSTSSALSRKVLEYLALKKHPRTLQAEMTFFKVLIGLLFMIVAVAASPFGEKECDFSGIDLDEEVDKLLEKFPKSQLDSKKRGYRPLFEGLEIGDVTVTGMNEMKRYGPVIPYCTKDKAFVQVDIINLGDVEYTIPWRSCSGQEGKALLSAEFSRFTAQLLVDTQETSGKYLALSDEPAVPVITYSVDFQLDGMGDFGRIGSKVLSKLFPTMFLELWTEAFYSTFEKTLKTTLQKTMKYFSHGSKILMKIPNVHHKAVTFRGTASKRAERGKSCFGVNKV</sequence>